<gene>
    <name evidence="4" type="ORF">SE17_17310</name>
</gene>
<name>A0A0N8PS98_9CHLR</name>
<dbReference type="EMBL" id="LJCR01000650">
    <property type="protein sequence ID" value="KPV52125.1"/>
    <property type="molecule type" value="Genomic_DNA"/>
</dbReference>
<comment type="caution">
    <text evidence="4">The sequence shown here is derived from an EMBL/GenBank/DDBJ whole genome shotgun (WGS) entry which is preliminary data.</text>
</comment>
<proteinExistence type="predicted"/>
<dbReference type="PANTHER" id="PTHR44591:SF3">
    <property type="entry name" value="RESPONSE REGULATORY DOMAIN-CONTAINING PROTEIN"/>
    <property type="match status" value="1"/>
</dbReference>
<feature type="modified residue" description="4-aspartylphosphate" evidence="2">
    <location>
        <position position="69"/>
    </location>
</feature>
<dbReference type="GO" id="GO:0000160">
    <property type="term" value="P:phosphorelay signal transduction system"/>
    <property type="evidence" value="ECO:0007669"/>
    <property type="project" value="InterPro"/>
</dbReference>
<keyword evidence="1 2" id="KW-0597">Phosphoprotein</keyword>
<dbReference type="SUPFAM" id="SSF52172">
    <property type="entry name" value="CheY-like"/>
    <property type="match status" value="1"/>
</dbReference>
<dbReference type="PANTHER" id="PTHR44591">
    <property type="entry name" value="STRESS RESPONSE REGULATOR PROTEIN 1"/>
    <property type="match status" value="1"/>
</dbReference>
<evidence type="ECO:0000259" key="3">
    <source>
        <dbReference type="PROSITE" id="PS50110"/>
    </source>
</evidence>
<protein>
    <recommendedName>
        <fullName evidence="3">Response regulatory domain-containing protein</fullName>
    </recommendedName>
</protein>
<dbReference type="AlphaFoldDB" id="A0A0N8PS98"/>
<organism evidence="4 5">
    <name type="scientific">Kouleothrix aurantiaca</name>
    <dbReference type="NCBI Taxonomy" id="186479"/>
    <lineage>
        <taxon>Bacteria</taxon>
        <taxon>Bacillati</taxon>
        <taxon>Chloroflexota</taxon>
        <taxon>Chloroflexia</taxon>
        <taxon>Chloroflexales</taxon>
        <taxon>Roseiflexineae</taxon>
        <taxon>Roseiflexaceae</taxon>
        <taxon>Kouleothrix</taxon>
    </lineage>
</organism>
<feature type="domain" description="Response regulatory" evidence="3">
    <location>
        <begin position="20"/>
        <end position="136"/>
    </location>
</feature>
<dbReference type="SMART" id="SM00448">
    <property type="entry name" value="REC"/>
    <property type="match status" value="1"/>
</dbReference>
<evidence type="ECO:0000256" key="2">
    <source>
        <dbReference type="PROSITE-ProRule" id="PRU00169"/>
    </source>
</evidence>
<dbReference type="InterPro" id="IPR001789">
    <property type="entry name" value="Sig_transdc_resp-reg_receiver"/>
</dbReference>
<evidence type="ECO:0000256" key="1">
    <source>
        <dbReference type="ARBA" id="ARBA00022553"/>
    </source>
</evidence>
<evidence type="ECO:0000313" key="5">
    <source>
        <dbReference type="Proteomes" id="UP000050509"/>
    </source>
</evidence>
<dbReference type="Proteomes" id="UP000050509">
    <property type="component" value="Unassembled WGS sequence"/>
</dbReference>
<accession>A0A0N8PS98</accession>
<dbReference type="InterPro" id="IPR011006">
    <property type="entry name" value="CheY-like_superfamily"/>
</dbReference>
<dbReference type="PROSITE" id="PS50110">
    <property type="entry name" value="RESPONSE_REGULATORY"/>
    <property type="match status" value="1"/>
</dbReference>
<dbReference type="InterPro" id="IPR050595">
    <property type="entry name" value="Bact_response_regulator"/>
</dbReference>
<reference evidence="4 5" key="1">
    <citation type="submission" date="2015-09" db="EMBL/GenBank/DDBJ databases">
        <title>Draft genome sequence of Kouleothrix aurantiaca JCM 19913.</title>
        <authorList>
            <person name="Hemp J."/>
        </authorList>
    </citation>
    <scope>NUCLEOTIDE SEQUENCE [LARGE SCALE GENOMIC DNA]</scope>
    <source>
        <strain evidence="4 5">COM-B</strain>
    </source>
</reference>
<sequence>MVTVPCAPGGEQTEGDVPTQVLIVDDSPLVAAVVARLIEREGYVSQAVHSGQAALEYVHESQPDLILLDVTMPPPDGFTVCQMLKQNPATAHIPILLLTGLDDVSASEHGQQVGANGVVTKPFNTPDLLMAMRMLLQRHAVFPPGAAD</sequence>
<keyword evidence="5" id="KW-1185">Reference proteome</keyword>
<dbReference type="Pfam" id="PF00072">
    <property type="entry name" value="Response_reg"/>
    <property type="match status" value="1"/>
</dbReference>
<dbReference type="Gene3D" id="3.40.50.2300">
    <property type="match status" value="1"/>
</dbReference>
<evidence type="ECO:0000313" key="4">
    <source>
        <dbReference type="EMBL" id="KPV52125.1"/>
    </source>
</evidence>